<dbReference type="GeneID" id="3974381"/>
<dbReference type="KEGG" id="vg:3974381"/>
<keyword evidence="5" id="KW-1185">Reference proteome</keyword>
<reference evidence="5" key="1">
    <citation type="journal article" date="2005" name="J. Invertebr. Pathol.">
        <title>Molecular characterization of Agrotis segetum nucleopolyhedrovirus from Poland.</title>
        <authorList>
            <person name="Jakubowska A."/>
            <person name="van Oers M.M."/>
            <person name="Ziemnicka J."/>
            <person name="Lipa J.J."/>
            <person name="Vlak J.M."/>
        </authorList>
    </citation>
    <scope>NUCLEOTIDE SEQUENCE [LARGE SCALE GENOMIC DNA]</scope>
</reference>
<evidence type="ECO:0000313" key="4">
    <source>
        <dbReference type="EMBL" id="AAZ38265.1"/>
    </source>
</evidence>
<name>Q287H3_NPVAS</name>
<feature type="coiled-coil region" evidence="1">
    <location>
        <begin position="527"/>
        <end position="586"/>
    </location>
</feature>
<feature type="coiled-coil region" evidence="1">
    <location>
        <begin position="332"/>
        <end position="359"/>
    </location>
</feature>
<feature type="region of interest" description="Disordered" evidence="2">
    <location>
        <begin position="500"/>
        <end position="525"/>
    </location>
</feature>
<accession>Q287H3</accession>
<keyword evidence="1" id="KW-0175">Coiled coil</keyword>
<dbReference type="OrthoDB" id="4159at10239"/>
<dbReference type="Pfam" id="PF06771">
    <property type="entry name" value="Desmo_N"/>
    <property type="match status" value="1"/>
</dbReference>
<feature type="coiled-coil region" evidence="1">
    <location>
        <begin position="421"/>
        <end position="500"/>
    </location>
</feature>
<protein>
    <submittedName>
        <fullName evidence="4">ORF-99</fullName>
    </submittedName>
</protein>
<dbReference type="InterPro" id="IPR009615">
    <property type="entry name" value="Desmo_N"/>
</dbReference>
<dbReference type="Proteomes" id="UP000204644">
    <property type="component" value="Segment"/>
</dbReference>
<evidence type="ECO:0000256" key="2">
    <source>
        <dbReference type="SAM" id="MobiDB-lite"/>
    </source>
</evidence>
<organism evidence="4 5">
    <name type="scientific">Agrotis segetum nuclear polyhedrosis virus</name>
    <name type="common">AsNPV</name>
    <dbReference type="NCBI Taxonomy" id="1962501"/>
    <lineage>
        <taxon>Viruses</taxon>
        <taxon>Viruses incertae sedis</taxon>
        <taxon>Naldaviricetes</taxon>
        <taxon>Lefavirales</taxon>
        <taxon>Baculoviridae</taxon>
        <taxon>Alphabaculovirus</taxon>
        <taxon>Alphabaculovirus agsegetum</taxon>
    </lineage>
</organism>
<feature type="domain" description="Viral desmoplakin N-terminal" evidence="3">
    <location>
        <begin position="10"/>
        <end position="96"/>
    </location>
</feature>
<organismHost>
    <name type="scientific">Lepidoptera</name>
    <name type="common">moths &amp; butterflies</name>
    <dbReference type="NCBI Taxonomy" id="7088"/>
</organismHost>
<reference evidence="4 5" key="2">
    <citation type="journal article" date="2006" name="J. Gen. Virol.">
        <title>Genome sequence of an enhancin gene-rich nucleopolyhedrovirus (NPV) from Agrotis segetum: collinearity with Spodoptera exigua multiple NPV.</title>
        <authorList>
            <person name="Jakubowska A.K."/>
            <person name="Peters S.A."/>
            <person name="Ziemnicka J."/>
            <person name="Vlak J.M."/>
            <person name="van Oers M.M."/>
        </authorList>
    </citation>
    <scope>NUCLEOTIDE SEQUENCE [LARGE SCALE GENOMIC DNA]</scope>
</reference>
<evidence type="ECO:0000313" key="5">
    <source>
        <dbReference type="Proteomes" id="UP000204644"/>
    </source>
</evidence>
<evidence type="ECO:0000259" key="3">
    <source>
        <dbReference type="Pfam" id="PF06771"/>
    </source>
</evidence>
<dbReference type="EMBL" id="DQ123841">
    <property type="protein sequence ID" value="AAZ38265.1"/>
    <property type="molecule type" value="Genomic_DNA"/>
</dbReference>
<evidence type="ECO:0000256" key="1">
    <source>
        <dbReference type="SAM" id="Coils"/>
    </source>
</evidence>
<feature type="coiled-coil region" evidence="1">
    <location>
        <begin position="657"/>
        <end position="684"/>
    </location>
</feature>
<sequence length="695" mass="79017">MNGRYRVTPKYKNTDVSASTVQNLLQTINNMSQRCKGQANTDDIVQRVRSIILMHRPHLATRIDLQLPELAMEAFMPNSSTGNQITHNFNYKYDYNTNMPQAFNPFLQQQQQQFQQPTVTPLQSFTFNATPTGGIVGTDTGTNNLATATAAVPSQTETRIVTAPLSIEPDDLNNLNVLYVNAQRMPSVASYKQLLRQIVFLVQKYVRYEQITISLELIETFDSLQTNDLGELLSCIERETRWSISPGSSVCRLISMLVTAYCRVVTLVTKREFAISAIKTEERLRTSVVEVEQAIVDLINTPPPQPPPVPMVVTPDPSVMQKEQIDSLTASLQERNDQLVRAQTSITTLQQQLDTAESRNLLLNNVFGRIQKFVTANVDTTSGGGGGGGVIDINNADDLVSRFINSYVHLQSQSTQNASVLSQQTNIYNQLEQKYVESEQKYIESESRIASMQLKLNSYEDVQSQLRAAQEKTQQLQQQLTAQVEKHNKLQIEYSALKKESRKPMHRVRAMPRRSEQQSKSARSRHVQKLIQNQETLIRERQQLNDNIKQLKEKHATTLENTDKTVRQLKLELQETRSRIETMASNQAALTPTDVKLLNTKSNQVLVDRVSKLIKENEAVKQMCDRELARESNELRDRLNDSKINLDSRIDKLMSQIQPLQARVEQTTADLNQLEVRYEKTAREASRTPSRIQQQ</sequence>
<dbReference type="RefSeq" id="YP_529769.1">
    <property type="nucleotide sequence ID" value="NC_007921.1"/>
</dbReference>
<proteinExistence type="predicted"/>